<sequence>MAALTSAAALSSTSWRRSAAACSPGAAAAGYHGGVDVIARAVKESPVAGLALAELSLLLTMLIDECTGCPRCAGAAAAETAAKR</sequence>
<evidence type="ECO:0000313" key="1">
    <source>
        <dbReference type="EMBL" id="KAF0894107.1"/>
    </source>
</evidence>
<organism evidence="1 2">
    <name type="scientific">Oryza meyeriana var. granulata</name>
    <dbReference type="NCBI Taxonomy" id="110450"/>
    <lineage>
        <taxon>Eukaryota</taxon>
        <taxon>Viridiplantae</taxon>
        <taxon>Streptophyta</taxon>
        <taxon>Embryophyta</taxon>
        <taxon>Tracheophyta</taxon>
        <taxon>Spermatophyta</taxon>
        <taxon>Magnoliopsida</taxon>
        <taxon>Liliopsida</taxon>
        <taxon>Poales</taxon>
        <taxon>Poaceae</taxon>
        <taxon>BOP clade</taxon>
        <taxon>Oryzoideae</taxon>
        <taxon>Oryzeae</taxon>
        <taxon>Oryzinae</taxon>
        <taxon>Oryza</taxon>
        <taxon>Oryza meyeriana</taxon>
    </lineage>
</organism>
<accession>A0A6G1C2B6</accession>
<comment type="caution">
    <text evidence="1">The sequence shown here is derived from an EMBL/GenBank/DDBJ whole genome shotgun (WGS) entry which is preliminary data.</text>
</comment>
<gene>
    <name evidence="1" type="ORF">E2562_034676</name>
</gene>
<name>A0A6G1C2B6_9ORYZ</name>
<keyword evidence="2" id="KW-1185">Reference proteome</keyword>
<dbReference type="Proteomes" id="UP000479710">
    <property type="component" value="Unassembled WGS sequence"/>
</dbReference>
<dbReference type="EMBL" id="SPHZ02000011">
    <property type="protein sequence ID" value="KAF0894107.1"/>
    <property type="molecule type" value="Genomic_DNA"/>
</dbReference>
<reference evidence="1 2" key="1">
    <citation type="submission" date="2019-11" db="EMBL/GenBank/DDBJ databases">
        <title>Whole genome sequence of Oryza granulata.</title>
        <authorList>
            <person name="Li W."/>
        </authorList>
    </citation>
    <scope>NUCLEOTIDE SEQUENCE [LARGE SCALE GENOMIC DNA]</scope>
    <source>
        <strain evidence="2">cv. Menghai</strain>
        <tissue evidence="1">Leaf</tissue>
    </source>
</reference>
<proteinExistence type="predicted"/>
<protein>
    <submittedName>
        <fullName evidence="1">Uncharacterized protein</fullName>
    </submittedName>
</protein>
<dbReference type="AlphaFoldDB" id="A0A6G1C2B6"/>
<evidence type="ECO:0000313" key="2">
    <source>
        <dbReference type="Proteomes" id="UP000479710"/>
    </source>
</evidence>